<evidence type="ECO:0000313" key="2">
    <source>
        <dbReference type="EMBL" id="QDZ20284.1"/>
    </source>
</evidence>
<accession>A0A5B8MJM5</accession>
<dbReference type="SUPFAM" id="SSF48452">
    <property type="entry name" value="TPR-like"/>
    <property type="match status" value="1"/>
</dbReference>
<dbReference type="OrthoDB" id="206869at2759"/>
<dbReference type="InterPro" id="IPR011990">
    <property type="entry name" value="TPR-like_helical_dom_sf"/>
</dbReference>
<keyword evidence="1" id="KW-0472">Membrane</keyword>
<evidence type="ECO:0000256" key="1">
    <source>
        <dbReference type="SAM" id="Phobius"/>
    </source>
</evidence>
<dbReference type="Proteomes" id="UP000316726">
    <property type="component" value="Chromosome 4"/>
</dbReference>
<dbReference type="PANTHER" id="PTHR35482:SF1">
    <property type="entry name" value="CYTOCHROME C OXIDASE SUBUNIT"/>
    <property type="match status" value="1"/>
</dbReference>
<evidence type="ECO:0008006" key="4">
    <source>
        <dbReference type="Google" id="ProtNLM"/>
    </source>
</evidence>
<dbReference type="AlphaFoldDB" id="A0A5B8MJM5"/>
<sequence length="180" mass="20613">MAKIQQYRRKRLELDNEGLEDDTLNKAKLGLERGKILMRKGSLAAAREEFENASKLVSPASTLGGEALLQTAICYDSMGRYEDAKEMYKKLTTHRDYTIARKAEQFLFGFDASEELKVEKYTYDKETYRPYFDVVSTGEYDTMYVDPDEGETRLSLQDKAIATSVLVFPLLVIVGLKVWH</sequence>
<organism evidence="2 3">
    <name type="scientific">Chloropicon primus</name>
    <dbReference type="NCBI Taxonomy" id="1764295"/>
    <lineage>
        <taxon>Eukaryota</taxon>
        <taxon>Viridiplantae</taxon>
        <taxon>Chlorophyta</taxon>
        <taxon>Chloropicophyceae</taxon>
        <taxon>Chloropicales</taxon>
        <taxon>Chloropicaceae</taxon>
        <taxon>Chloropicon</taxon>
    </lineage>
</organism>
<proteinExistence type="predicted"/>
<gene>
    <name evidence="2" type="ORF">A3770_04p28020</name>
</gene>
<protein>
    <recommendedName>
        <fullName evidence="4">Tetratricopeptide repeat protein</fullName>
    </recommendedName>
</protein>
<dbReference type="PANTHER" id="PTHR35482">
    <property type="entry name" value="CYTOCHROME C OXIDASE SUBUNIT"/>
    <property type="match status" value="1"/>
</dbReference>
<feature type="transmembrane region" description="Helical" evidence="1">
    <location>
        <begin position="160"/>
        <end position="179"/>
    </location>
</feature>
<name>A0A5B8MJM5_9CHLO</name>
<keyword evidence="1" id="KW-1133">Transmembrane helix</keyword>
<reference evidence="2 3" key="1">
    <citation type="submission" date="2018-07" db="EMBL/GenBank/DDBJ databases">
        <title>The complete nuclear genome of the prasinophyte Chloropicon primus (CCMP1205).</title>
        <authorList>
            <person name="Pombert J.-F."/>
            <person name="Otis C."/>
            <person name="Turmel M."/>
            <person name="Lemieux C."/>
        </authorList>
    </citation>
    <scope>NUCLEOTIDE SEQUENCE [LARGE SCALE GENOMIC DNA]</scope>
    <source>
        <strain evidence="2 3">CCMP1205</strain>
    </source>
</reference>
<dbReference type="Gene3D" id="1.25.40.10">
    <property type="entry name" value="Tetratricopeptide repeat domain"/>
    <property type="match status" value="1"/>
</dbReference>
<keyword evidence="3" id="KW-1185">Reference proteome</keyword>
<keyword evidence="1" id="KW-0812">Transmembrane</keyword>
<dbReference type="EMBL" id="CP031037">
    <property type="protein sequence ID" value="QDZ20284.1"/>
    <property type="molecule type" value="Genomic_DNA"/>
</dbReference>
<evidence type="ECO:0000313" key="3">
    <source>
        <dbReference type="Proteomes" id="UP000316726"/>
    </source>
</evidence>